<dbReference type="InterPro" id="IPR029044">
    <property type="entry name" value="Nucleotide-diphossugar_trans"/>
</dbReference>
<dbReference type="GO" id="GO:0008378">
    <property type="term" value="F:galactosyltransferase activity"/>
    <property type="evidence" value="ECO:0007669"/>
    <property type="project" value="TreeGrafter"/>
</dbReference>
<dbReference type="InterPro" id="IPR003859">
    <property type="entry name" value="Galactosyl_T"/>
</dbReference>
<accession>A0A8S9ZF06</accession>
<dbReference type="PANTHER" id="PTHR19300:SF57">
    <property type="entry name" value="BETA-1,4-N-ACETYLGALACTOSAMINYLTRANSFERASE"/>
    <property type="match status" value="1"/>
</dbReference>
<dbReference type="Proteomes" id="UP000605970">
    <property type="component" value="Unassembled WGS sequence"/>
</dbReference>
<sequence>MVIQMIIGDGEEKMMIFLKVGITNMSFIRPQGDIPRFRSFGHKIDEGNKPHSCRFKLLKFTKEKYLTDGFSNLNYRVESINYGKLYTHIMADVFEEEYNKWKNYIKTIGC</sequence>
<dbReference type="EMBL" id="JABEBT010000119">
    <property type="protein sequence ID" value="KAF7631079.1"/>
    <property type="molecule type" value="Genomic_DNA"/>
</dbReference>
<keyword evidence="2" id="KW-1185">Reference proteome</keyword>
<dbReference type="GO" id="GO:0005794">
    <property type="term" value="C:Golgi apparatus"/>
    <property type="evidence" value="ECO:0007669"/>
    <property type="project" value="TreeGrafter"/>
</dbReference>
<proteinExistence type="predicted"/>
<dbReference type="GO" id="GO:0005975">
    <property type="term" value="P:carbohydrate metabolic process"/>
    <property type="evidence" value="ECO:0007669"/>
    <property type="project" value="InterPro"/>
</dbReference>
<evidence type="ECO:0000313" key="2">
    <source>
        <dbReference type="Proteomes" id="UP000605970"/>
    </source>
</evidence>
<protein>
    <submittedName>
        <fullName evidence="1">Uncharacterized protein</fullName>
    </submittedName>
</protein>
<evidence type="ECO:0000313" key="1">
    <source>
        <dbReference type="EMBL" id="KAF7631079.1"/>
    </source>
</evidence>
<dbReference type="PANTHER" id="PTHR19300">
    <property type="entry name" value="BETA-1,4-GALACTOSYLTRANSFERASE"/>
    <property type="match status" value="1"/>
</dbReference>
<comment type="caution">
    <text evidence="1">The sequence shown here is derived from an EMBL/GenBank/DDBJ whole genome shotgun (WGS) entry which is preliminary data.</text>
</comment>
<dbReference type="Gene3D" id="3.90.550.10">
    <property type="entry name" value="Spore Coat Polysaccharide Biosynthesis Protein SpsA, Chain A"/>
    <property type="match status" value="1"/>
</dbReference>
<reference evidence="1" key="1">
    <citation type="journal article" date="2020" name="Ecol. Evol.">
        <title>Genome structure and content of the rice root-knot nematode (Meloidogyne graminicola).</title>
        <authorList>
            <person name="Phan N.T."/>
            <person name="Danchin E.G.J."/>
            <person name="Klopp C."/>
            <person name="Perfus-Barbeoch L."/>
            <person name="Kozlowski D.K."/>
            <person name="Koutsovoulos G.D."/>
            <person name="Lopez-Roques C."/>
            <person name="Bouchez O."/>
            <person name="Zahm M."/>
            <person name="Besnard G."/>
            <person name="Bellafiore S."/>
        </authorList>
    </citation>
    <scope>NUCLEOTIDE SEQUENCE</scope>
    <source>
        <strain evidence="1">VN-18</strain>
    </source>
</reference>
<dbReference type="OrthoDB" id="5883023at2759"/>
<name>A0A8S9ZF06_9BILA</name>
<organism evidence="1 2">
    <name type="scientific">Meloidogyne graminicola</name>
    <dbReference type="NCBI Taxonomy" id="189291"/>
    <lineage>
        <taxon>Eukaryota</taxon>
        <taxon>Metazoa</taxon>
        <taxon>Ecdysozoa</taxon>
        <taxon>Nematoda</taxon>
        <taxon>Chromadorea</taxon>
        <taxon>Rhabditida</taxon>
        <taxon>Tylenchina</taxon>
        <taxon>Tylenchomorpha</taxon>
        <taxon>Tylenchoidea</taxon>
        <taxon>Meloidogynidae</taxon>
        <taxon>Meloidogyninae</taxon>
        <taxon>Meloidogyne</taxon>
    </lineage>
</organism>
<gene>
    <name evidence="1" type="ORF">Mgra_00008669</name>
</gene>
<dbReference type="AlphaFoldDB" id="A0A8S9ZF06"/>